<feature type="region of interest" description="Disordered" evidence="1">
    <location>
        <begin position="1"/>
        <end position="28"/>
    </location>
</feature>
<gene>
    <name evidence="2" type="ORF">BG04_3384</name>
</gene>
<dbReference type="HOGENOM" id="CLU_2731633_0_0_9"/>
<dbReference type="KEGG" id="bmeg:BG04_3384"/>
<feature type="compositionally biased region" description="Basic and acidic residues" evidence="1">
    <location>
        <begin position="1"/>
        <end position="26"/>
    </location>
</feature>
<reference evidence="2 3" key="1">
    <citation type="journal article" date="2015" name="Genome Announc.">
        <title>Complete genome sequences for 35 biothreat assay-relevant bacillus species.</title>
        <authorList>
            <person name="Johnson S.L."/>
            <person name="Daligault H.E."/>
            <person name="Davenport K.W."/>
            <person name="Jaissle J."/>
            <person name="Frey K.G."/>
            <person name="Ladner J.T."/>
            <person name="Broomall S.M."/>
            <person name="Bishop-Lilly K.A."/>
            <person name="Bruce D.C."/>
            <person name="Gibbons H.S."/>
            <person name="Coyne S.R."/>
            <person name="Lo C.C."/>
            <person name="Meincke L."/>
            <person name="Munk A.C."/>
            <person name="Koroleva G.I."/>
            <person name="Rosenzweig C.N."/>
            <person name="Palacios G.F."/>
            <person name="Redden C.L."/>
            <person name="Minogue T.D."/>
            <person name="Chain P.S."/>
        </authorList>
    </citation>
    <scope>NUCLEOTIDE SEQUENCE [LARGE SCALE GENOMIC DNA]</scope>
    <source>
        <strain evidence="3">ATCC 14581 / DSM 32 / JCM 2506 / NBRC 15308 / NCIMB 9376 / NCTC 10342 / NRRL B-14308 / VKM B-512</strain>
    </source>
</reference>
<dbReference type="RefSeq" id="WP_034653843.1">
    <property type="nucleotide sequence ID" value="NZ_BCVB01000007.1"/>
</dbReference>
<evidence type="ECO:0000313" key="2">
    <source>
        <dbReference type="EMBL" id="AJI23874.1"/>
    </source>
</evidence>
<sequence length="71" mass="8131">MKETNTAEIGKKVKKEQTATGKEEHSTVTQSTEKIYDLYEWAPGLKEAFEADMVNGQQYVDSVDTIRYEKL</sequence>
<dbReference type="Proteomes" id="UP000031829">
    <property type="component" value="Chromosome"/>
</dbReference>
<proteinExistence type="predicted"/>
<protein>
    <submittedName>
        <fullName evidence="2">Uncharacterized protein</fullName>
    </submittedName>
</protein>
<accession>A0A0B6AVJ3</accession>
<evidence type="ECO:0000256" key="1">
    <source>
        <dbReference type="SAM" id="MobiDB-lite"/>
    </source>
</evidence>
<dbReference type="GeneID" id="93641446"/>
<evidence type="ECO:0000313" key="3">
    <source>
        <dbReference type="Proteomes" id="UP000031829"/>
    </source>
</evidence>
<dbReference type="EMBL" id="CP009920">
    <property type="protein sequence ID" value="AJI23874.1"/>
    <property type="molecule type" value="Genomic_DNA"/>
</dbReference>
<dbReference type="AlphaFoldDB" id="A0A0B6AVJ3"/>
<name>A0A0B6AVJ3_PRIM2</name>
<organism evidence="2 3">
    <name type="scientific">Priestia megaterium (strain ATCC 14581 / DSM 32 / CCUG 1817 / JCM 2506 / NBRC 15308 / NCIMB 9376 / NCTC 10342 / NRRL B-14308 / VKM B-512 / Ford 19)</name>
    <name type="common">Bacillus megaterium</name>
    <dbReference type="NCBI Taxonomy" id="1348623"/>
    <lineage>
        <taxon>Bacteria</taxon>
        <taxon>Bacillati</taxon>
        <taxon>Bacillota</taxon>
        <taxon>Bacilli</taxon>
        <taxon>Bacillales</taxon>
        <taxon>Bacillaceae</taxon>
        <taxon>Priestia</taxon>
    </lineage>
</organism>